<comment type="caution">
    <text evidence="3">The sequence shown here is derived from an EMBL/GenBank/DDBJ whole genome shotgun (WGS) entry which is preliminary data.</text>
</comment>
<dbReference type="AlphaFoldDB" id="A0AA37WLN2"/>
<dbReference type="InterPro" id="IPR023393">
    <property type="entry name" value="START-like_dom_sf"/>
</dbReference>
<dbReference type="RefSeq" id="WP_284219249.1">
    <property type="nucleotide sequence ID" value="NZ_BSOT01000019.1"/>
</dbReference>
<dbReference type="CDD" id="cd07814">
    <property type="entry name" value="SRPBCC_CalC_Aha1-like"/>
    <property type="match status" value="1"/>
</dbReference>
<proteinExistence type="inferred from homology"/>
<dbReference type="SUPFAM" id="SSF55961">
    <property type="entry name" value="Bet v1-like"/>
    <property type="match status" value="1"/>
</dbReference>
<reference evidence="3" key="2">
    <citation type="submission" date="2023-01" db="EMBL/GenBank/DDBJ databases">
        <title>Draft genome sequence of Agaribacter marinus strain NBRC 110023.</title>
        <authorList>
            <person name="Sun Q."/>
            <person name="Mori K."/>
        </authorList>
    </citation>
    <scope>NUCLEOTIDE SEQUENCE</scope>
    <source>
        <strain evidence="3">NBRC 110023</strain>
    </source>
</reference>
<evidence type="ECO:0000259" key="2">
    <source>
        <dbReference type="Pfam" id="PF08327"/>
    </source>
</evidence>
<evidence type="ECO:0000313" key="3">
    <source>
        <dbReference type="EMBL" id="GLR72829.1"/>
    </source>
</evidence>
<dbReference type="Gene3D" id="3.30.530.20">
    <property type="match status" value="1"/>
</dbReference>
<evidence type="ECO:0000256" key="1">
    <source>
        <dbReference type="ARBA" id="ARBA00006817"/>
    </source>
</evidence>
<gene>
    <name evidence="3" type="ORF">GCM10007852_37370</name>
</gene>
<protein>
    <recommendedName>
        <fullName evidence="2">Activator of Hsp90 ATPase homologue 1/2-like C-terminal domain-containing protein</fullName>
    </recommendedName>
</protein>
<dbReference type="Proteomes" id="UP001156601">
    <property type="component" value="Unassembled WGS sequence"/>
</dbReference>
<name>A0AA37WLN2_9ALTE</name>
<comment type="similarity">
    <text evidence="1">Belongs to the AHA1 family.</text>
</comment>
<sequence>MYKFTLRGNLNAPISEVYKAFSDPERIAKWWAPGKLSVCRYVGEVAEGEQFRLVMQSDDGFQQSVEGMYNTVETNKRVSFTWRWEDTHEMTKVSVSFEPQKNQNTKFELSQNGFKYHNDMLQQQYAWLDCLEKLSSFLPNPSMTLSA</sequence>
<evidence type="ECO:0000313" key="4">
    <source>
        <dbReference type="Proteomes" id="UP001156601"/>
    </source>
</evidence>
<dbReference type="InterPro" id="IPR013538">
    <property type="entry name" value="ASHA1/2-like_C"/>
</dbReference>
<accession>A0AA37WLN2</accession>
<dbReference type="EMBL" id="BSOT01000019">
    <property type="protein sequence ID" value="GLR72829.1"/>
    <property type="molecule type" value="Genomic_DNA"/>
</dbReference>
<reference evidence="3" key="1">
    <citation type="journal article" date="2014" name="Int. J. Syst. Evol. Microbiol.">
        <title>Complete genome sequence of Corynebacterium casei LMG S-19264T (=DSM 44701T), isolated from a smear-ripened cheese.</title>
        <authorList>
            <consortium name="US DOE Joint Genome Institute (JGI-PGF)"/>
            <person name="Walter F."/>
            <person name="Albersmeier A."/>
            <person name="Kalinowski J."/>
            <person name="Ruckert C."/>
        </authorList>
    </citation>
    <scope>NUCLEOTIDE SEQUENCE</scope>
    <source>
        <strain evidence="3">NBRC 110023</strain>
    </source>
</reference>
<keyword evidence="4" id="KW-1185">Reference proteome</keyword>
<feature type="domain" description="Activator of Hsp90 ATPase homologue 1/2-like C-terminal" evidence="2">
    <location>
        <begin position="11"/>
        <end position="137"/>
    </location>
</feature>
<organism evidence="3 4">
    <name type="scientific">Agaribacter marinus</name>
    <dbReference type="NCBI Taxonomy" id="1431249"/>
    <lineage>
        <taxon>Bacteria</taxon>
        <taxon>Pseudomonadati</taxon>
        <taxon>Pseudomonadota</taxon>
        <taxon>Gammaproteobacteria</taxon>
        <taxon>Alteromonadales</taxon>
        <taxon>Alteromonadaceae</taxon>
        <taxon>Agaribacter</taxon>
    </lineage>
</organism>
<dbReference type="Pfam" id="PF08327">
    <property type="entry name" value="AHSA1"/>
    <property type="match status" value="1"/>
</dbReference>